<comment type="function">
    <text evidence="7">RNA helicase.</text>
</comment>
<dbReference type="PROSITE" id="PS51194">
    <property type="entry name" value="HELICASE_CTER"/>
    <property type="match status" value="1"/>
</dbReference>
<keyword evidence="3 6" id="KW-0347">Helicase</keyword>
<keyword evidence="5 7" id="KW-0694">RNA-binding</keyword>
<dbReference type="GO" id="GO:0005524">
    <property type="term" value="F:ATP binding"/>
    <property type="evidence" value="ECO:0007669"/>
    <property type="project" value="UniProtKB-UniRule"/>
</dbReference>
<evidence type="ECO:0000259" key="9">
    <source>
        <dbReference type="PROSITE" id="PS51192"/>
    </source>
</evidence>
<dbReference type="SMART" id="SM00487">
    <property type="entry name" value="DEXDc"/>
    <property type="match status" value="1"/>
</dbReference>
<comment type="domain">
    <text evidence="7">The Q motif is unique to and characteristic of the DEAD box family of RNA helicases and controls ATP binding and hydrolysis.</text>
</comment>
<name>A0AAD4QCL5_9AGAM</name>
<dbReference type="GO" id="GO:0003723">
    <property type="term" value="F:RNA binding"/>
    <property type="evidence" value="ECO:0007669"/>
    <property type="project" value="UniProtKB-UniRule"/>
</dbReference>
<dbReference type="InterPro" id="IPR011545">
    <property type="entry name" value="DEAD/DEAH_box_helicase_dom"/>
</dbReference>
<feature type="compositionally biased region" description="Basic and acidic residues" evidence="8">
    <location>
        <begin position="46"/>
        <end position="88"/>
    </location>
</feature>
<dbReference type="EC" id="3.6.4.13" evidence="7"/>
<evidence type="ECO:0000256" key="7">
    <source>
        <dbReference type="RuleBase" id="RU365068"/>
    </source>
</evidence>
<dbReference type="GO" id="GO:0003724">
    <property type="term" value="F:RNA helicase activity"/>
    <property type="evidence" value="ECO:0007669"/>
    <property type="project" value="UniProtKB-EC"/>
</dbReference>
<comment type="caution">
    <text evidence="11">The sequence shown here is derived from an EMBL/GenBank/DDBJ whole genome shotgun (WGS) entry which is preliminary data.</text>
</comment>
<evidence type="ECO:0000256" key="3">
    <source>
        <dbReference type="ARBA" id="ARBA00022806"/>
    </source>
</evidence>
<keyword evidence="1 6" id="KW-0547">Nucleotide-binding</keyword>
<dbReference type="CDD" id="cd18787">
    <property type="entry name" value="SF2_C_DEAD"/>
    <property type="match status" value="1"/>
</dbReference>
<accession>A0AAD4QCL5</accession>
<evidence type="ECO:0000256" key="4">
    <source>
        <dbReference type="ARBA" id="ARBA00022840"/>
    </source>
</evidence>
<dbReference type="GO" id="GO:0016787">
    <property type="term" value="F:hydrolase activity"/>
    <property type="evidence" value="ECO:0007669"/>
    <property type="project" value="UniProtKB-KW"/>
</dbReference>
<feature type="domain" description="Helicase C-terminal" evidence="10">
    <location>
        <begin position="515"/>
        <end position="693"/>
    </location>
</feature>
<dbReference type="SUPFAM" id="SSF52540">
    <property type="entry name" value="P-loop containing nucleoside triphosphate hydrolases"/>
    <property type="match status" value="1"/>
</dbReference>
<organism evidence="11 12">
    <name type="scientific">Lactarius akahatsu</name>
    <dbReference type="NCBI Taxonomy" id="416441"/>
    <lineage>
        <taxon>Eukaryota</taxon>
        <taxon>Fungi</taxon>
        <taxon>Dikarya</taxon>
        <taxon>Basidiomycota</taxon>
        <taxon>Agaricomycotina</taxon>
        <taxon>Agaricomycetes</taxon>
        <taxon>Russulales</taxon>
        <taxon>Russulaceae</taxon>
        <taxon>Lactarius</taxon>
    </lineage>
</organism>
<proteinExistence type="inferred from homology"/>
<dbReference type="Pfam" id="PF00270">
    <property type="entry name" value="DEAD"/>
    <property type="match status" value="1"/>
</dbReference>
<dbReference type="InterPro" id="IPR027417">
    <property type="entry name" value="P-loop_NTPase"/>
</dbReference>
<evidence type="ECO:0000259" key="10">
    <source>
        <dbReference type="PROSITE" id="PS51194"/>
    </source>
</evidence>
<dbReference type="PANTHER" id="PTHR24031">
    <property type="entry name" value="RNA HELICASE"/>
    <property type="match status" value="1"/>
</dbReference>
<feature type="compositionally biased region" description="Low complexity" evidence="8">
    <location>
        <begin position="129"/>
        <end position="140"/>
    </location>
</feature>
<reference evidence="11" key="1">
    <citation type="submission" date="2022-01" db="EMBL/GenBank/DDBJ databases">
        <title>Comparative genomics reveals a dynamic genome evolution in the ectomycorrhizal milk-cap (Lactarius) mushrooms.</title>
        <authorList>
            <consortium name="DOE Joint Genome Institute"/>
            <person name="Lebreton A."/>
            <person name="Tang N."/>
            <person name="Kuo A."/>
            <person name="LaButti K."/>
            <person name="Drula E."/>
            <person name="Barry K."/>
            <person name="Clum A."/>
            <person name="Lipzen A."/>
            <person name="Mousain D."/>
            <person name="Ng V."/>
            <person name="Wang R."/>
            <person name="Wang X."/>
            <person name="Dai Y."/>
            <person name="Henrissat B."/>
            <person name="Grigoriev I.V."/>
            <person name="Guerin-Laguette A."/>
            <person name="Yu F."/>
            <person name="Martin F.M."/>
        </authorList>
    </citation>
    <scope>NUCLEOTIDE SEQUENCE</scope>
    <source>
        <strain evidence="11">QP</strain>
    </source>
</reference>
<evidence type="ECO:0000313" key="12">
    <source>
        <dbReference type="Proteomes" id="UP001201163"/>
    </source>
</evidence>
<protein>
    <recommendedName>
        <fullName evidence="7">ATP-dependent RNA helicase</fullName>
        <ecNumber evidence="7">3.6.4.13</ecNumber>
    </recommendedName>
</protein>
<feature type="compositionally biased region" description="Pro residues" evidence="8">
    <location>
        <begin position="163"/>
        <end position="177"/>
    </location>
</feature>
<dbReference type="InterPro" id="IPR000629">
    <property type="entry name" value="RNA-helicase_DEAD-box_CS"/>
</dbReference>
<dbReference type="InterPro" id="IPR001650">
    <property type="entry name" value="Helicase_C-like"/>
</dbReference>
<feature type="compositionally biased region" description="Basic residues" evidence="8">
    <location>
        <begin position="11"/>
        <end position="32"/>
    </location>
</feature>
<evidence type="ECO:0000256" key="2">
    <source>
        <dbReference type="ARBA" id="ARBA00022801"/>
    </source>
</evidence>
<gene>
    <name evidence="11" type="ORF">EDB92DRAFT_1848943</name>
</gene>
<evidence type="ECO:0000256" key="5">
    <source>
        <dbReference type="ARBA" id="ARBA00022884"/>
    </source>
</evidence>
<evidence type="ECO:0000313" key="11">
    <source>
        <dbReference type="EMBL" id="KAH8995033.1"/>
    </source>
</evidence>
<evidence type="ECO:0000256" key="8">
    <source>
        <dbReference type="SAM" id="MobiDB-lite"/>
    </source>
</evidence>
<dbReference type="AlphaFoldDB" id="A0AAD4QCL5"/>
<dbReference type="EMBL" id="JAKELL010000013">
    <property type="protein sequence ID" value="KAH8995033.1"/>
    <property type="molecule type" value="Genomic_DNA"/>
</dbReference>
<keyword evidence="12" id="KW-1185">Reference proteome</keyword>
<dbReference type="Gene3D" id="3.40.50.300">
    <property type="entry name" value="P-loop containing nucleotide triphosphate hydrolases"/>
    <property type="match status" value="2"/>
</dbReference>
<dbReference type="InterPro" id="IPR014001">
    <property type="entry name" value="Helicase_ATP-bd"/>
</dbReference>
<keyword evidence="4 6" id="KW-0067">ATP-binding</keyword>
<feature type="domain" description="Helicase ATP-binding" evidence="9">
    <location>
        <begin position="258"/>
        <end position="489"/>
    </location>
</feature>
<comment type="similarity">
    <text evidence="6">Belongs to the DEAD box helicase family.</text>
</comment>
<evidence type="ECO:0000256" key="1">
    <source>
        <dbReference type="ARBA" id="ARBA00022741"/>
    </source>
</evidence>
<dbReference type="CDD" id="cd17956">
    <property type="entry name" value="DEADc_DDX51"/>
    <property type="match status" value="1"/>
</dbReference>
<dbReference type="Pfam" id="PF00271">
    <property type="entry name" value="Helicase_C"/>
    <property type="match status" value="1"/>
</dbReference>
<keyword evidence="2 6" id="KW-0378">Hydrolase</keyword>
<feature type="region of interest" description="Disordered" evidence="8">
    <location>
        <begin position="1"/>
        <end position="181"/>
    </location>
</feature>
<sequence length="711" mass="78140">MPPTQIAVAKQKTKAKKRYLKAKKERKKHKAAAGKPAAGGDVDVPDAVRQDGHGDEDNNDSKSDDSKECETSVRPDDRGTERRQRNEGLRPTPKGKIPEESAEGDVDVARPRKRRKLDSGELSLDTTLSGSPSAAHSPSEPSSPPPSSSDLPTEPNYLGRRTPPLPSQPTFPLPSRPDAPEISELASQGLDRALARAQLVDPQLSTPLPLDEDQSADIGLSAKTLRRLKELGITELFAVQTTLLPMLLPPDRLKRSLYLPYDPPSDICVSAPTGSGKTLAYVLPIVETLSSRAVTRLRALVVLPTRDLVVQVRETFEAIAKGHGLKIGSVTGQHPFSHEQAQLVNKEPTLHGGSSKVDILICTPGRLMDHMSGTPNFSLQHLRFLVIDEADRLLAQAQSFQNWLAQVLAATRPPAYAEADTKPREDRITSIPYPDALSPAFLHLLGGSVVRADIDEKRESSCQKLLFSATLMNDPGRIAALELRTPRYVVVQSAGGVQESDVLGVAMERFSMPATLKEHMIVCDSSQKPLILFHLVHSIGVTNALVFTKSAESTQRLVQLFEFFEAARSDSQVDATQNRKPVVVRAYSSDLSALERKSILEKFKAQEIEMLVCSDLVSRGMDIKHVEHVINYDAPVDMRKYVHRVGRTARAGRTGEAWTLVGKQEARYFKKMIKSADHAAAMNRLRVTDRQLAPLIPFYRVALSGLKDVYS</sequence>
<comment type="catalytic activity">
    <reaction evidence="7">
        <text>ATP + H2O = ADP + phosphate + H(+)</text>
        <dbReference type="Rhea" id="RHEA:13065"/>
        <dbReference type="ChEBI" id="CHEBI:15377"/>
        <dbReference type="ChEBI" id="CHEBI:15378"/>
        <dbReference type="ChEBI" id="CHEBI:30616"/>
        <dbReference type="ChEBI" id="CHEBI:43474"/>
        <dbReference type="ChEBI" id="CHEBI:456216"/>
        <dbReference type="EC" id="3.6.4.13"/>
    </reaction>
</comment>
<dbReference type="PROSITE" id="PS51192">
    <property type="entry name" value="HELICASE_ATP_BIND_1"/>
    <property type="match status" value="1"/>
</dbReference>
<dbReference type="PROSITE" id="PS00039">
    <property type="entry name" value="DEAD_ATP_HELICASE"/>
    <property type="match status" value="1"/>
</dbReference>
<dbReference type="SMART" id="SM00490">
    <property type="entry name" value="HELICc"/>
    <property type="match status" value="1"/>
</dbReference>
<dbReference type="Proteomes" id="UP001201163">
    <property type="component" value="Unassembled WGS sequence"/>
</dbReference>
<evidence type="ECO:0000256" key="6">
    <source>
        <dbReference type="RuleBase" id="RU000492"/>
    </source>
</evidence>